<dbReference type="Gene3D" id="2.60.120.200">
    <property type="match status" value="1"/>
</dbReference>
<dbReference type="InterPro" id="IPR013320">
    <property type="entry name" value="ConA-like_dom_sf"/>
</dbReference>
<evidence type="ECO:0000256" key="1">
    <source>
        <dbReference type="SAM" id="SignalP"/>
    </source>
</evidence>
<evidence type="ECO:0000313" key="3">
    <source>
        <dbReference type="Proteomes" id="UP000619260"/>
    </source>
</evidence>
<keyword evidence="1" id="KW-0732">Signal</keyword>
<reference evidence="2" key="1">
    <citation type="submission" date="2021-01" db="EMBL/GenBank/DDBJ databases">
        <title>Whole genome shotgun sequence of Virgisporangium aliadipatigenens NBRC 105644.</title>
        <authorList>
            <person name="Komaki H."/>
            <person name="Tamura T."/>
        </authorList>
    </citation>
    <scope>NUCLEOTIDE SEQUENCE</scope>
    <source>
        <strain evidence="2">NBRC 105644</strain>
    </source>
</reference>
<name>A0A8J3YVH1_9ACTN</name>
<evidence type="ECO:0000313" key="2">
    <source>
        <dbReference type="EMBL" id="GIJ51273.1"/>
    </source>
</evidence>
<comment type="caution">
    <text evidence="2">The sequence shown here is derived from an EMBL/GenBank/DDBJ whole genome shotgun (WGS) entry which is preliminary data.</text>
</comment>
<protein>
    <submittedName>
        <fullName evidence="2">Uncharacterized protein</fullName>
    </submittedName>
</protein>
<dbReference type="AlphaFoldDB" id="A0A8J3YVH1"/>
<dbReference type="EMBL" id="BOPF01000046">
    <property type="protein sequence ID" value="GIJ51273.1"/>
    <property type="molecule type" value="Genomic_DNA"/>
</dbReference>
<keyword evidence="3" id="KW-1185">Reference proteome</keyword>
<accession>A0A8J3YVH1</accession>
<organism evidence="2 3">
    <name type="scientific">Virgisporangium aliadipatigenens</name>
    <dbReference type="NCBI Taxonomy" id="741659"/>
    <lineage>
        <taxon>Bacteria</taxon>
        <taxon>Bacillati</taxon>
        <taxon>Actinomycetota</taxon>
        <taxon>Actinomycetes</taxon>
        <taxon>Micromonosporales</taxon>
        <taxon>Micromonosporaceae</taxon>
        <taxon>Virgisporangium</taxon>
    </lineage>
</organism>
<dbReference type="SUPFAM" id="SSF49899">
    <property type="entry name" value="Concanavalin A-like lectins/glucanases"/>
    <property type="match status" value="1"/>
</dbReference>
<feature type="signal peptide" evidence="1">
    <location>
        <begin position="1"/>
        <end position="24"/>
    </location>
</feature>
<proteinExistence type="predicted"/>
<feature type="chain" id="PRO_5035179972" evidence="1">
    <location>
        <begin position="25"/>
        <end position="244"/>
    </location>
</feature>
<gene>
    <name evidence="2" type="ORF">Val02_81590</name>
</gene>
<sequence length="244" mass="25612">MVNRYLAVVLGSVAALALTGPVHATSSQQLNFSMDATPSGQSDAGHWTAGCLPDAAVPEDAACVSVAGRGDVVRTERKNGTTTSPAIKFPMKGRAVLVVPHTPRLNPGTADFTVSAIVRLERSQVTTGANVVQKGNYDNPVGQWKLQLDRGVPSCRIAGMRNGHLVGLLVKWPRSIAGSGWQTVTCARRGDVFSIQVGTGAPAVVHNASMDIANQYPVTIGAKSTGVHNDQFRGSVDEVTFQIG</sequence>
<dbReference type="Proteomes" id="UP000619260">
    <property type="component" value="Unassembled WGS sequence"/>
</dbReference>